<feature type="region of interest" description="Disordered" evidence="1">
    <location>
        <begin position="29"/>
        <end position="49"/>
    </location>
</feature>
<dbReference type="InterPro" id="IPR032288">
    <property type="entry name" value="Metallophos_C"/>
</dbReference>
<sequence>MTLDTLQMTRRHAMAAAAATGLALATGSARAQAPSGTETARGTVLGESGGTRQPLAGVMVSNGQDVVLTDAAGRWSLPITPGESVFVIKPTGWKLPVDPATHLPAFAYAYAPTGTPGGEAFRFAGLAPTGRLPESIDFVLTRQEEPGRFDALLFTDPQPESLAEVGFIRDAVVAQASGIDAAFGITHGDVMFDDLSYYDRYNRIVGSIGVPWYNCCGNHDMNYEAADNTLSRETFKRVYGVRWHAFQHGGATFFILDDVDYLGTDPKGEDGAGKYRGRFGERQLAFIRNVLGHVPRESLVAFSFHIPLRTQQGDAASLIATDARTFLETISSHPNSVSFSGHTHTNEHWYLGAEDGFSGGTHHHHVLAAVSGSWWSGPFDERGIPVALESDGSPNGFHVLSVDGTRYTTRLVPANDPNRGQMRIVLDNQLHAGRRGPIRDAHQGTLLRGPIDRETVASTRVLVNFFDGGPRSKLEMAVGDQEFGAMRRVPRTDPFVVDVYTRNAATKKSWVEPGKSTHVWQARLPTDLPAGTHRITVRATDEYGRPHVAWMVLEVVG</sequence>
<organism evidence="5 6">
    <name type="scientific">Rhodovastum atsumiense</name>
    <dbReference type="NCBI Taxonomy" id="504468"/>
    <lineage>
        <taxon>Bacteria</taxon>
        <taxon>Pseudomonadati</taxon>
        <taxon>Pseudomonadota</taxon>
        <taxon>Alphaproteobacteria</taxon>
        <taxon>Acetobacterales</taxon>
        <taxon>Acetobacteraceae</taxon>
        <taxon>Rhodovastum</taxon>
    </lineage>
</organism>
<evidence type="ECO:0000256" key="2">
    <source>
        <dbReference type="SAM" id="SignalP"/>
    </source>
</evidence>
<feature type="domain" description="Calcineurin-like phosphoesterase N-terminal" evidence="4">
    <location>
        <begin position="52"/>
        <end position="100"/>
    </location>
</feature>
<feature type="domain" description="Calcineurin-like phosphoesterase C-terminal" evidence="3">
    <location>
        <begin position="365"/>
        <end position="545"/>
    </location>
</feature>
<dbReference type="Pfam" id="PF16370">
    <property type="entry name" value="MetallophosC"/>
    <property type="match status" value="1"/>
</dbReference>
<feature type="chain" id="PRO_5024352814" evidence="2">
    <location>
        <begin position="32"/>
        <end position="557"/>
    </location>
</feature>
<evidence type="ECO:0000256" key="1">
    <source>
        <dbReference type="SAM" id="MobiDB-lite"/>
    </source>
</evidence>
<dbReference type="SUPFAM" id="SSF56300">
    <property type="entry name" value="Metallo-dependent phosphatases"/>
    <property type="match status" value="1"/>
</dbReference>
<reference evidence="5 6" key="1">
    <citation type="submission" date="2019-09" db="EMBL/GenBank/DDBJ databases">
        <title>Genome sequence of Rhodovastum atsumiense, a diverse member of the Acetobacteraceae family of non-sulfur purple photosynthetic bacteria.</title>
        <authorList>
            <person name="Meyer T."/>
            <person name="Kyndt J."/>
        </authorList>
    </citation>
    <scope>NUCLEOTIDE SEQUENCE [LARGE SCALE GENOMIC DNA]</scope>
    <source>
        <strain evidence="5 6">DSM 21279</strain>
    </source>
</reference>
<name>A0A5M6J2Y6_9PROT</name>
<dbReference type="PROSITE" id="PS51318">
    <property type="entry name" value="TAT"/>
    <property type="match status" value="1"/>
</dbReference>
<proteinExistence type="predicted"/>
<keyword evidence="6" id="KW-1185">Reference proteome</keyword>
<dbReference type="OrthoDB" id="651281at2"/>
<comment type="caution">
    <text evidence="5">The sequence shown here is derived from an EMBL/GenBank/DDBJ whole genome shotgun (WGS) entry which is preliminary data.</text>
</comment>
<dbReference type="Pfam" id="PF16371">
    <property type="entry name" value="MetallophosN"/>
    <property type="match status" value="1"/>
</dbReference>
<evidence type="ECO:0000259" key="3">
    <source>
        <dbReference type="Pfam" id="PF16370"/>
    </source>
</evidence>
<dbReference type="AlphaFoldDB" id="A0A5M6J2Y6"/>
<protein>
    <submittedName>
        <fullName evidence="5">Cna protein B-type domain containing protein</fullName>
    </submittedName>
</protein>
<dbReference type="Gene3D" id="3.60.21.10">
    <property type="match status" value="1"/>
</dbReference>
<feature type="signal peptide" evidence="2">
    <location>
        <begin position="1"/>
        <end position="31"/>
    </location>
</feature>
<dbReference type="EMBL" id="VWPK01000001">
    <property type="protein sequence ID" value="KAA5614599.1"/>
    <property type="molecule type" value="Genomic_DNA"/>
</dbReference>
<evidence type="ECO:0000259" key="4">
    <source>
        <dbReference type="Pfam" id="PF16371"/>
    </source>
</evidence>
<dbReference type="PANTHER" id="PTHR43143:SF6">
    <property type="entry name" value="BLL3016 PROTEIN"/>
    <property type="match status" value="1"/>
</dbReference>
<dbReference type="InterPro" id="IPR029052">
    <property type="entry name" value="Metallo-depent_PP-like"/>
</dbReference>
<evidence type="ECO:0000313" key="5">
    <source>
        <dbReference type="EMBL" id="KAA5614599.1"/>
    </source>
</evidence>
<keyword evidence="2" id="KW-0732">Signal</keyword>
<evidence type="ECO:0000313" key="6">
    <source>
        <dbReference type="Proteomes" id="UP000325255"/>
    </source>
</evidence>
<dbReference type="RefSeq" id="WP_150038293.1">
    <property type="nucleotide sequence ID" value="NZ_OW485601.1"/>
</dbReference>
<dbReference type="InterPro" id="IPR032285">
    <property type="entry name" value="Metallophos_N"/>
</dbReference>
<dbReference type="InterPro" id="IPR051918">
    <property type="entry name" value="STPP_CPPED1"/>
</dbReference>
<dbReference type="Proteomes" id="UP000325255">
    <property type="component" value="Unassembled WGS sequence"/>
</dbReference>
<dbReference type="InterPro" id="IPR006311">
    <property type="entry name" value="TAT_signal"/>
</dbReference>
<gene>
    <name evidence="5" type="ORF">F1189_00240</name>
</gene>
<dbReference type="PANTHER" id="PTHR43143">
    <property type="entry name" value="METALLOPHOSPHOESTERASE, CALCINEURIN SUPERFAMILY"/>
    <property type="match status" value="1"/>
</dbReference>
<accession>A0A5M6J2Y6</accession>